<dbReference type="RefSeq" id="XP_013238021.1">
    <property type="nucleotide sequence ID" value="XM_013382567.1"/>
</dbReference>
<dbReference type="Gene3D" id="3.40.50.300">
    <property type="entry name" value="P-loop containing nucleotide triphosphate hydrolases"/>
    <property type="match status" value="1"/>
</dbReference>
<dbReference type="InterPro" id="IPR003959">
    <property type="entry name" value="ATPase_AAA_core"/>
</dbReference>
<dbReference type="InterPro" id="IPR008921">
    <property type="entry name" value="DNA_pol3_clamp-load_cplx_C"/>
</dbReference>
<dbReference type="InterPro" id="IPR003593">
    <property type="entry name" value="AAA+_ATPase"/>
</dbReference>
<name>A0A098VRZ9_9MICR</name>
<dbReference type="GO" id="GO:0031391">
    <property type="term" value="C:Elg1 RFC-like complex"/>
    <property type="evidence" value="ECO:0007669"/>
    <property type="project" value="UniProtKB-ARBA"/>
</dbReference>
<comment type="caution">
    <text evidence="6">The sequence shown here is derived from an EMBL/GenBank/DDBJ whole genome shotgun (WGS) entry which is preliminary data.</text>
</comment>
<dbReference type="PANTHER" id="PTHR11669">
    <property type="entry name" value="REPLICATION FACTOR C / DNA POLYMERASE III GAMMA-TAU SUBUNIT"/>
    <property type="match status" value="1"/>
</dbReference>
<dbReference type="Pfam" id="PF00004">
    <property type="entry name" value="AAA"/>
    <property type="match status" value="1"/>
</dbReference>
<dbReference type="CDD" id="cd18140">
    <property type="entry name" value="HLD_clamp_RFC"/>
    <property type="match status" value="1"/>
</dbReference>
<evidence type="ECO:0000259" key="5">
    <source>
        <dbReference type="SMART" id="SM00382"/>
    </source>
</evidence>
<dbReference type="GO" id="GO:0005524">
    <property type="term" value="F:ATP binding"/>
    <property type="evidence" value="ECO:0007669"/>
    <property type="project" value="UniProtKB-KW"/>
</dbReference>
<dbReference type="GO" id="GO:0005663">
    <property type="term" value="C:DNA replication factor C complex"/>
    <property type="evidence" value="ECO:0007669"/>
    <property type="project" value="TreeGrafter"/>
</dbReference>
<dbReference type="GO" id="GO:0006281">
    <property type="term" value="P:DNA repair"/>
    <property type="evidence" value="ECO:0007669"/>
    <property type="project" value="TreeGrafter"/>
</dbReference>
<dbReference type="GeneID" id="25259500"/>
<dbReference type="GO" id="GO:0003677">
    <property type="term" value="F:DNA binding"/>
    <property type="evidence" value="ECO:0007669"/>
    <property type="project" value="InterPro"/>
</dbReference>
<evidence type="ECO:0000256" key="4">
    <source>
        <dbReference type="ARBA" id="ARBA00022840"/>
    </source>
</evidence>
<evidence type="ECO:0000313" key="7">
    <source>
        <dbReference type="Proteomes" id="UP000029725"/>
    </source>
</evidence>
<keyword evidence="2" id="KW-0235">DNA replication</keyword>
<dbReference type="VEuPathDB" id="MicrosporidiaDB:DI09_30p100"/>
<dbReference type="HOGENOM" id="CLU_042324_0_1_1"/>
<feature type="domain" description="AAA+ ATPase" evidence="5">
    <location>
        <begin position="42"/>
        <end position="171"/>
    </location>
</feature>
<dbReference type="EMBL" id="JMKJ01000233">
    <property type="protein sequence ID" value="KGG51594.1"/>
    <property type="molecule type" value="Genomic_DNA"/>
</dbReference>
<keyword evidence="7" id="KW-1185">Reference proteome</keyword>
<gene>
    <name evidence="6" type="ORF">DI09_30p100</name>
</gene>
<protein>
    <recommendedName>
        <fullName evidence="5">AAA+ ATPase domain-containing protein</fullName>
    </recommendedName>
</protein>
<dbReference type="Proteomes" id="UP000029725">
    <property type="component" value="Unassembled WGS sequence"/>
</dbReference>
<comment type="similarity">
    <text evidence="1">Belongs to the activator 1 small subunits family.</text>
</comment>
<dbReference type="InterPro" id="IPR013748">
    <property type="entry name" value="Rep_factorC_C"/>
</dbReference>
<dbReference type="SUPFAM" id="SSF52540">
    <property type="entry name" value="P-loop containing nucleoside triphosphate hydrolases"/>
    <property type="match status" value="1"/>
</dbReference>
<dbReference type="OrthoDB" id="4199794at2759"/>
<dbReference type="SUPFAM" id="SSF48019">
    <property type="entry name" value="post-AAA+ oligomerization domain-like"/>
    <property type="match status" value="1"/>
</dbReference>
<dbReference type="InterPro" id="IPR047854">
    <property type="entry name" value="RFC_lid"/>
</dbReference>
<dbReference type="Gene3D" id="1.20.272.10">
    <property type="match status" value="1"/>
</dbReference>
<reference evidence="6 7" key="1">
    <citation type="submission" date="2014-04" db="EMBL/GenBank/DDBJ databases">
        <title>A new species of microsporidia sheds light on the evolution of extreme parasitism.</title>
        <authorList>
            <person name="Haag K.L."/>
            <person name="James T.Y."/>
            <person name="Larsson R."/>
            <person name="Schaer T.M."/>
            <person name="Refardt D."/>
            <person name="Pombert J.-F."/>
            <person name="Ebert D."/>
        </authorList>
    </citation>
    <scope>NUCLEOTIDE SEQUENCE [LARGE SCALE GENOMIC DNA]</scope>
    <source>
        <strain evidence="6 7">UGP3</strain>
        <tissue evidence="6">Spores</tissue>
    </source>
</reference>
<dbReference type="InterPro" id="IPR050238">
    <property type="entry name" value="DNA_Rep/Repair_Clamp_Loader"/>
</dbReference>
<dbReference type="Gene3D" id="1.10.8.60">
    <property type="match status" value="1"/>
</dbReference>
<dbReference type="GO" id="GO:0003689">
    <property type="term" value="F:DNA clamp loader activity"/>
    <property type="evidence" value="ECO:0007669"/>
    <property type="project" value="TreeGrafter"/>
</dbReference>
<keyword evidence="4" id="KW-0067">ATP-binding</keyword>
<sequence>MSDTTAAWGLPWVEKYRPKSLEEVVGNSETIARLKVIGSQGNMPNLLISGPPGIGKTTAITCLASTMLTVDQLPEAFLELNASDERGIDVVRFSIKMFATKKVTLPAGRHKIVLLDEADSMTAGAQQALRRIMELHAGTTRFALLCNHSSKIIEPIQSRCAILRFFPPSPEEICSRLLAISAKESIQVSSDGLEALVSIAGEFGDLRQAIHSLQAAAGAAAGSIVNSAVLSLVANKPQPAELASLLTKIREGNLKTSVEKINQLLTQGYAPLDIVGGLFRIGKTSFSFPQPPVTDSAGADRALSNEGLQISMLKELGLAHMRTIEGHTSKLQLVALISRLCGMASPDRFQRPSVLLAK</sequence>
<proteinExistence type="inferred from homology"/>
<evidence type="ECO:0000256" key="2">
    <source>
        <dbReference type="ARBA" id="ARBA00022705"/>
    </source>
</evidence>
<organism evidence="6 7">
    <name type="scientific">Mitosporidium daphniae</name>
    <dbReference type="NCBI Taxonomy" id="1485682"/>
    <lineage>
        <taxon>Eukaryota</taxon>
        <taxon>Fungi</taxon>
        <taxon>Fungi incertae sedis</taxon>
        <taxon>Microsporidia</taxon>
        <taxon>Mitosporidium</taxon>
    </lineage>
</organism>
<dbReference type="AlphaFoldDB" id="A0A098VRZ9"/>
<dbReference type="GO" id="GO:0016887">
    <property type="term" value="F:ATP hydrolysis activity"/>
    <property type="evidence" value="ECO:0007669"/>
    <property type="project" value="InterPro"/>
</dbReference>
<dbReference type="CDD" id="cd00009">
    <property type="entry name" value="AAA"/>
    <property type="match status" value="1"/>
</dbReference>
<accession>A0A098VRZ9</accession>
<dbReference type="PANTHER" id="PTHR11669:SF5">
    <property type="entry name" value="REPLICATION FACTOR C SUBUNIT 2"/>
    <property type="match status" value="1"/>
</dbReference>
<evidence type="ECO:0000313" key="6">
    <source>
        <dbReference type="EMBL" id="KGG51594.1"/>
    </source>
</evidence>
<dbReference type="Pfam" id="PF08542">
    <property type="entry name" value="Rep_fac_C"/>
    <property type="match status" value="1"/>
</dbReference>
<evidence type="ECO:0000256" key="1">
    <source>
        <dbReference type="ARBA" id="ARBA00005378"/>
    </source>
</evidence>
<dbReference type="InterPro" id="IPR027417">
    <property type="entry name" value="P-loop_NTPase"/>
</dbReference>
<keyword evidence="3" id="KW-0547">Nucleotide-binding</keyword>
<dbReference type="SMART" id="SM00382">
    <property type="entry name" value="AAA"/>
    <property type="match status" value="1"/>
</dbReference>
<evidence type="ECO:0000256" key="3">
    <source>
        <dbReference type="ARBA" id="ARBA00022741"/>
    </source>
</evidence>
<dbReference type="GO" id="GO:0006271">
    <property type="term" value="P:DNA strand elongation involved in DNA replication"/>
    <property type="evidence" value="ECO:0007669"/>
    <property type="project" value="UniProtKB-ARBA"/>
</dbReference>
<dbReference type="FunFam" id="3.40.50.300:FF:000952">
    <property type="entry name" value="Replication factor C subunit 2"/>
    <property type="match status" value="1"/>
</dbReference>
<dbReference type="GO" id="GO:0005634">
    <property type="term" value="C:nucleus"/>
    <property type="evidence" value="ECO:0007669"/>
    <property type="project" value="TreeGrafter"/>
</dbReference>